<accession>Q6IG60</accession>
<gene>
    <name evidence="2" type="ORF">HDC07166</name>
</gene>
<reference evidence="2" key="1">
    <citation type="journal article" date="2003" name="Genome Biol.">
        <title>An integrated gene annotation and transcriptional profiling approach towards the full gene content of the Drosophila genome.</title>
        <authorList>
            <person name="Hild M."/>
            <person name="Beckmann B."/>
            <person name="Haas S.A."/>
            <person name="Koch B."/>
            <person name="Solovyev V."/>
            <person name="Busold C."/>
            <person name="Fellenberg K."/>
            <person name="Boutros M."/>
            <person name="Vingron M."/>
            <person name="Sauer F."/>
            <person name="Hoheisel J.D."/>
            <person name="Paro R."/>
        </authorList>
    </citation>
    <scope>NUCLEOTIDE SEQUENCE</scope>
</reference>
<organism evidence="2">
    <name type="scientific">Drosophila melanogaster</name>
    <name type="common">Fruit fly</name>
    <dbReference type="NCBI Taxonomy" id="7227"/>
    <lineage>
        <taxon>Eukaryota</taxon>
        <taxon>Metazoa</taxon>
        <taxon>Ecdysozoa</taxon>
        <taxon>Arthropoda</taxon>
        <taxon>Hexapoda</taxon>
        <taxon>Insecta</taxon>
        <taxon>Pterygota</taxon>
        <taxon>Neoptera</taxon>
        <taxon>Endopterygota</taxon>
        <taxon>Diptera</taxon>
        <taxon>Brachycera</taxon>
        <taxon>Muscomorpha</taxon>
        <taxon>Ephydroidea</taxon>
        <taxon>Drosophilidae</taxon>
        <taxon>Drosophila</taxon>
        <taxon>Sophophora</taxon>
    </lineage>
</organism>
<evidence type="ECO:0000256" key="1">
    <source>
        <dbReference type="SAM" id="SignalP"/>
    </source>
</evidence>
<protein>
    <submittedName>
        <fullName evidence="2">HDC07166</fullName>
    </submittedName>
</protein>
<proteinExistence type="predicted"/>
<feature type="chain" id="PRO_5004274441" evidence="1">
    <location>
        <begin position="21"/>
        <end position="110"/>
    </location>
</feature>
<dbReference type="AlphaFoldDB" id="Q6IG60"/>
<name>Q6IG60_DROME</name>
<keyword evidence="1" id="KW-0732">Signal</keyword>
<sequence>MQSKLSVILQFAIGVAHLMAAQKAKRVSGPVWKKEKELDAEVEVEVVVFVDTPSAVWFHFQNPNPFNAPATKCLMSTDIAVIFCSGFRCPLRTWGKQQKPAIYGRPDTIS</sequence>
<feature type="signal peptide" evidence="1">
    <location>
        <begin position="1"/>
        <end position="20"/>
    </location>
</feature>
<evidence type="ECO:0000313" key="2">
    <source>
        <dbReference type="EMBL" id="DAA02604.1"/>
    </source>
</evidence>
<dbReference type="EMBL" id="BK003906">
    <property type="protein sequence ID" value="DAA02604.1"/>
    <property type="molecule type" value="Genomic_DNA"/>
</dbReference>